<dbReference type="Proteomes" id="UP000237061">
    <property type="component" value="Unassembled WGS sequence"/>
</dbReference>
<gene>
    <name evidence="2" type="ORF">CVS27_17965</name>
</gene>
<reference evidence="2 3" key="1">
    <citation type="submission" date="2018-01" db="EMBL/GenBank/DDBJ databases">
        <title>Arthrobacter sp. nov., from glaciers in China.</title>
        <authorList>
            <person name="Liu Q."/>
            <person name="Xin Y.-H."/>
        </authorList>
    </citation>
    <scope>NUCLEOTIDE SEQUENCE [LARGE SCALE GENOMIC DNA]</scope>
    <source>
        <strain evidence="2 3">HLT2-12-2</strain>
    </source>
</reference>
<keyword evidence="3" id="KW-1185">Reference proteome</keyword>
<protein>
    <submittedName>
        <fullName evidence="2">Uncharacterized protein</fullName>
    </submittedName>
</protein>
<dbReference type="RefSeq" id="WP_103467222.1">
    <property type="nucleotide sequence ID" value="NZ_PPXC01000018.1"/>
</dbReference>
<dbReference type="EMBL" id="PPXC01000018">
    <property type="protein sequence ID" value="POH72063.1"/>
    <property type="molecule type" value="Genomic_DNA"/>
</dbReference>
<name>A0A2S3ZSA5_ARTGL</name>
<comment type="caution">
    <text evidence="2">The sequence shown here is derived from an EMBL/GenBank/DDBJ whole genome shotgun (WGS) entry which is preliminary data.</text>
</comment>
<feature type="signal peptide" evidence="1">
    <location>
        <begin position="1"/>
        <end position="25"/>
    </location>
</feature>
<evidence type="ECO:0000313" key="2">
    <source>
        <dbReference type="EMBL" id="POH72063.1"/>
    </source>
</evidence>
<sequence length="144" mass="14698">MKVAAILALRVFVAISLLGVTVCRASHGTGPSPDAHESSNATNVSCTGVGSYRVATSAVGPTPGLPQSAKGASFTPAVGLAGTDVGSAVPTVSLVLWADEPKPSIDESFKRLAMGEQITFRGYSLTISSICADSAQFELVSQQE</sequence>
<feature type="chain" id="PRO_5015614839" evidence="1">
    <location>
        <begin position="26"/>
        <end position="144"/>
    </location>
</feature>
<dbReference type="AlphaFoldDB" id="A0A2S3ZSA5"/>
<organism evidence="2 3">
    <name type="scientific">Arthrobacter glacialis</name>
    <dbReference type="NCBI Taxonomy" id="1664"/>
    <lineage>
        <taxon>Bacteria</taxon>
        <taxon>Bacillati</taxon>
        <taxon>Actinomycetota</taxon>
        <taxon>Actinomycetes</taxon>
        <taxon>Micrococcales</taxon>
        <taxon>Micrococcaceae</taxon>
        <taxon>Arthrobacter</taxon>
    </lineage>
</organism>
<keyword evidence="1" id="KW-0732">Signal</keyword>
<evidence type="ECO:0000313" key="3">
    <source>
        <dbReference type="Proteomes" id="UP000237061"/>
    </source>
</evidence>
<evidence type="ECO:0000256" key="1">
    <source>
        <dbReference type="SAM" id="SignalP"/>
    </source>
</evidence>
<proteinExistence type="predicted"/>
<accession>A0A2S3ZSA5</accession>